<dbReference type="GO" id="GO:0042597">
    <property type="term" value="C:periplasmic space"/>
    <property type="evidence" value="ECO:0007669"/>
    <property type="project" value="UniProtKB-SubCell"/>
</dbReference>
<keyword evidence="10" id="KW-0378">Hydrolase</keyword>
<dbReference type="EC" id="3.4.21.107" evidence="4"/>
<dbReference type="FunFam" id="2.40.10.120:FF:000007">
    <property type="entry name" value="Periplasmic serine endoprotease DegP-like"/>
    <property type="match status" value="1"/>
</dbReference>
<dbReference type="GO" id="GO:0006508">
    <property type="term" value="P:proteolysis"/>
    <property type="evidence" value="ECO:0007669"/>
    <property type="project" value="UniProtKB-KW"/>
</dbReference>
<evidence type="ECO:0000256" key="1">
    <source>
        <dbReference type="ARBA" id="ARBA00001772"/>
    </source>
</evidence>
<dbReference type="SMART" id="SM00228">
    <property type="entry name" value="PDZ"/>
    <property type="match status" value="2"/>
</dbReference>
<feature type="binding site" evidence="15">
    <location>
        <position position="189"/>
    </location>
    <ligand>
        <name>substrate</name>
    </ligand>
</feature>
<evidence type="ECO:0000256" key="2">
    <source>
        <dbReference type="ARBA" id="ARBA00004418"/>
    </source>
</evidence>
<accession>A0A8H8WTW8</accession>
<keyword evidence="6" id="KW-0645">Protease</keyword>
<name>A0A8H8WTW8_9HYPH</name>
<dbReference type="CDD" id="cd10839">
    <property type="entry name" value="cpPDZ1_DegP-like"/>
    <property type="match status" value="1"/>
</dbReference>
<dbReference type="SUPFAM" id="SSF50156">
    <property type="entry name" value="PDZ domain-like"/>
    <property type="match status" value="2"/>
</dbReference>
<sequence>MPMTPTSKTTETTATTSRFHRKALASVAAVTLVATGALGTAFLPPSTPAYAQALPQTPITSAEHPPGSFAPIVNRVKPGVVSVKVKLKDDAADDEEGGGQPNLQNVPPQLRDFFRRFGEGGQGGGMGGGMQRPQRHGGGAAQGSGFFISADGYVVTNNHVVNNAKSVEVTLDDGRTLPAKIIGTDPKTDLALLKVTDGAPFPYVKLAHGAPQVGDWVVAIGNPFGLGGTVTAGIVSARGRDIGAGPYDDFLQIDAPINKGNSGGPTFNVSGEVVGVNTAIASPSGGNVGLAFAIPSETVQAVVDQLRADGKVARGYLGLQIQPVTKDIADSLGLDKAKGALVNSAQDGTPAAKAGLKAGDVVQAVNGDPVTDARELSRKIASLKPGTKVDLTYVRGNKTETAQVTLGTLPNDTKVASADDRGGRRGDSQPRLGLELAPASQVGAGSEGVAVVGVDPDGPAAAKGIQEGDVILDVGGQSVSSLSDVAGRIRAAETEGRKAVLMRIKNDKGSRFVAIGLSSSKNG</sequence>
<dbReference type="Pfam" id="PF13180">
    <property type="entry name" value="PDZ_2"/>
    <property type="match status" value="1"/>
</dbReference>
<evidence type="ECO:0000256" key="6">
    <source>
        <dbReference type="ARBA" id="ARBA00022670"/>
    </source>
</evidence>
<dbReference type="PANTHER" id="PTHR22939:SF130">
    <property type="entry name" value="PERIPLASMIC SERINE ENDOPROTEASE DEGP-LIKE-RELATED"/>
    <property type="match status" value="1"/>
</dbReference>
<evidence type="ECO:0000256" key="10">
    <source>
        <dbReference type="ARBA" id="ARBA00022801"/>
    </source>
</evidence>
<dbReference type="EMBL" id="AP024145">
    <property type="protein sequence ID" value="BCM84262.1"/>
    <property type="molecule type" value="Genomic_DNA"/>
</dbReference>
<comment type="subcellular location">
    <subcellularLocation>
        <location evidence="2">Periplasm</location>
    </subcellularLocation>
</comment>
<evidence type="ECO:0000256" key="13">
    <source>
        <dbReference type="ARBA" id="ARBA00032850"/>
    </source>
</evidence>
<dbReference type="Pfam" id="PF17820">
    <property type="entry name" value="PDZ_6"/>
    <property type="match status" value="1"/>
</dbReference>
<dbReference type="InterPro" id="IPR011782">
    <property type="entry name" value="Pept_S1C_Do"/>
</dbReference>
<dbReference type="Gene3D" id="2.30.42.10">
    <property type="match status" value="2"/>
</dbReference>
<feature type="region of interest" description="Disordered" evidence="16">
    <location>
        <begin position="412"/>
        <end position="432"/>
    </location>
</feature>
<feature type="active site" description="Charge relay system" evidence="14">
    <location>
        <position position="159"/>
    </location>
</feature>
<dbReference type="NCBIfam" id="TIGR02037">
    <property type="entry name" value="degP_htrA_DO"/>
    <property type="match status" value="1"/>
</dbReference>
<dbReference type="InterPro" id="IPR041489">
    <property type="entry name" value="PDZ_6"/>
</dbReference>
<dbReference type="PRINTS" id="PR00834">
    <property type="entry name" value="PROTEASES2C"/>
</dbReference>
<evidence type="ECO:0000256" key="16">
    <source>
        <dbReference type="SAM" id="MobiDB-lite"/>
    </source>
</evidence>
<dbReference type="KEGG" id="mind:mvi_27230"/>
<dbReference type="GO" id="GO:0004252">
    <property type="term" value="F:serine-type endopeptidase activity"/>
    <property type="evidence" value="ECO:0007669"/>
    <property type="project" value="InterPro"/>
</dbReference>
<evidence type="ECO:0000256" key="9">
    <source>
        <dbReference type="ARBA" id="ARBA00022764"/>
    </source>
</evidence>
<keyword evidence="7" id="KW-0732">Signal</keyword>
<evidence type="ECO:0000256" key="8">
    <source>
        <dbReference type="ARBA" id="ARBA00022737"/>
    </source>
</evidence>
<evidence type="ECO:0000256" key="11">
    <source>
        <dbReference type="ARBA" id="ARBA00022825"/>
    </source>
</evidence>
<evidence type="ECO:0000259" key="17">
    <source>
        <dbReference type="PROSITE" id="PS50106"/>
    </source>
</evidence>
<dbReference type="PANTHER" id="PTHR22939">
    <property type="entry name" value="SERINE PROTEASE FAMILY S1C HTRA-RELATED"/>
    <property type="match status" value="1"/>
</dbReference>
<evidence type="ECO:0000313" key="18">
    <source>
        <dbReference type="EMBL" id="BCM84262.1"/>
    </source>
</evidence>
<feature type="binding site" evidence="15">
    <location>
        <begin position="260"/>
        <end position="262"/>
    </location>
    <ligand>
        <name>substrate</name>
    </ligand>
</feature>
<dbReference type="InterPro" id="IPR001940">
    <property type="entry name" value="Peptidase_S1C"/>
</dbReference>
<organism evidence="18 19">
    <name type="scientific">Methylobacterium indicum</name>
    <dbReference type="NCBI Taxonomy" id="1775910"/>
    <lineage>
        <taxon>Bacteria</taxon>
        <taxon>Pseudomonadati</taxon>
        <taxon>Pseudomonadota</taxon>
        <taxon>Alphaproteobacteria</taxon>
        <taxon>Hyphomicrobiales</taxon>
        <taxon>Methylobacteriaceae</taxon>
        <taxon>Methylobacterium</taxon>
    </lineage>
</organism>
<keyword evidence="11" id="KW-0720">Serine protease</keyword>
<evidence type="ECO:0000256" key="3">
    <source>
        <dbReference type="ARBA" id="ARBA00010541"/>
    </source>
</evidence>
<feature type="active site" description="Charge relay system" evidence="14">
    <location>
        <position position="189"/>
    </location>
</feature>
<feature type="compositionally biased region" description="Basic and acidic residues" evidence="16">
    <location>
        <begin position="417"/>
        <end position="428"/>
    </location>
</feature>
<feature type="domain" description="PDZ" evidence="17">
    <location>
        <begin position="311"/>
        <end position="372"/>
    </location>
</feature>
<keyword evidence="9" id="KW-0574">Periplasm</keyword>
<evidence type="ECO:0000256" key="4">
    <source>
        <dbReference type="ARBA" id="ARBA00013035"/>
    </source>
</evidence>
<protein>
    <recommendedName>
        <fullName evidence="5">Probable periplasmic serine endoprotease DegP-like</fullName>
        <ecNumber evidence="4">3.4.21.107</ecNumber>
    </recommendedName>
    <alternativeName>
        <fullName evidence="13">Protease Do</fullName>
    </alternativeName>
</protein>
<proteinExistence type="inferred from homology"/>
<dbReference type="Proteomes" id="UP000663508">
    <property type="component" value="Chromosome"/>
</dbReference>
<evidence type="ECO:0000256" key="5">
    <source>
        <dbReference type="ARBA" id="ARBA00013958"/>
    </source>
</evidence>
<comment type="catalytic activity">
    <reaction evidence="1">
        <text>Acts on substrates that are at least partially unfolded. The cleavage site P1 residue is normally between a pair of hydrophobic residues, such as Val-|-Val.</text>
        <dbReference type="EC" id="3.4.21.107"/>
    </reaction>
</comment>
<evidence type="ECO:0000256" key="14">
    <source>
        <dbReference type="PIRSR" id="PIRSR611782-1"/>
    </source>
</evidence>
<reference evidence="18" key="1">
    <citation type="submission" date="2020-11" db="EMBL/GenBank/DDBJ databases">
        <title>Complete genome sequence of a novel pathogenic Methylobacterium strain isolated from rice in Vietnam.</title>
        <authorList>
            <person name="Lai K."/>
            <person name="Okazaki S."/>
            <person name="Higashi K."/>
            <person name="Mori H."/>
            <person name="Toyoda A."/>
            <person name="Kurokawa K."/>
        </authorList>
    </citation>
    <scope>NUCLEOTIDE SEQUENCE</scope>
    <source>
        <strain evidence="18">VL1</strain>
    </source>
</reference>
<comment type="similarity">
    <text evidence="3">Belongs to the peptidase S1C family.</text>
</comment>
<evidence type="ECO:0000256" key="7">
    <source>
        <dbReference type="ARBA" id="ARBA00022729"/>
    </source>
</evidence>
<evidence type="ECO:0000256" key="12">
    <source>
        <dbReference type="ARBA" id="ARBA00023016"/>
    </source>
</evidence>
<gene>
    <name evidence="18" type="ORF">mvi_27230</name>
</gene>
<dbReference type="InterPro" id="IPR001478">
    <property type="entry name" value="PDZ"/>
</dbReference>
<evidence type="ECO:0000256" key="15">
    <source>
        <dbReference type="PIRSR" id="PIRSR611782-2"/>
    </source>
</evidence>
<dbReference type="Gene3D" id="2.40.10.120">
    <property type="match status" value="1"/>
</dbReference>
<feature type="binding site" evidence="15">
    <location>
        <position position="159"/>
    </location>
    <ligand>
        <name>substrate</name>
    </ligand>
</feature>
<keyword evidence="8" id="KW-0677">Repeat</keyword>
<evidence type="ECO:0000313" key="19">
    <source>
        <dbReference type="Proteomes" id="UP000663508"/>
    </source>
</evidence>
<feature type="domain" description="PDZ" evidence="17">
    <location>
        <begin position="414"/>
        <end position="483"/>
    </location>
</feature>
<dbReference type="PROSITE" id="PS50106">
    <property type="entry name" value="PDZ"/>
    <property type="match status" value="2"/>
</dbReference>
<dbReference type="Pfam" id="PF13365">
    <property type="entry name" value="Trypsin_2"/>
    <property type="match status" value="1"/>
</dbReference>
<dbReference type="InterPro" id="IPR009003">
    <property type="entry name" value="Peptidase_S1_PA"/>
</dbReference>
<keyword evidence="12" id="KW-0346">Stress response</keyword>
<feature type="active site" description="Charge relay system" evidence="14">
    <location>
        <position position="262"/>
    </location>
</feature>
<dbReference type="AlphaFoldDB" id="A0A8H8WTW8"/>
<dbReference type="InterPro" id="IPR036034">
    <property type="entry name" value="PDZ_sf"/>
</dbReference>
<dbReference type="SUPFAM" id="SSF50494">
    <property type="entry name" value="Trypsin-like serine proteases"/>
    <property type="match status" value="1"/>
</dbReference>